<accession>A0A6A5K5V7</accession>
<feature type="region of interest" description="Disordered" evidence="1">
    <location>
        <begin position="83"/>
        <end position="168"/>
    </location>
</feature>
<feature type="non-terminal residue" evidence="2">
    <location>
        <position position="1"/>
    </location>
</feature>
<dbReference type="OrthoDB" id="3741724at2759"/>
<gene>
    <name evidence="2" type="ORF">BDW02DRAFT_511342</name>
</gene>
<name>A0A6A5K5V7_9PLEO</name>
<proteinExistence type="predicted"/>
<feature type="compositionally biased region" description="Basic and acidic residues" evidence="1">
    <location>
        <begin position="100"/>
        <end position="113"/>
    </location>
</feature>
<evidence type="ECO:0000313" key="2">
    <source>
        <dbReference type="EMBL" id="KAF1828843.1"/>
    </source>
</evidence>
<protein>
    <submittedName>
        <fullName evidence="2">Uncharacterized protein</fullName>
    </submittedName>
</protein>
<keyword evidence="3" id="KW-1185">Reference proteome</keyword>
<reference evidence="2" key="1">
    <citation type="submission" date="2020-01" db="EMBL/GenBank/DDBJ databases">
        <authorList>
            <consortium name="DOE Joint Genome Institute"/>
            <person name="Haridas S."/>
            <person name="Albert R."/>
            <person name="Binder M."/>
            <person name="Bloem J."/>
            <person name="Labutti K."/>
            <person name="Salamov A."/>
            <person name="Andreopoulos B."/>
            <person name="Baker S.E."/>
            <person name="Barry K."/>
            <person name="Bills G."/>
            <person name="Bluhm B.H."/>
            <person name="Cannon C."/>
            <person name="Castanera R."/>
            <person name="Culley D.E."/>
            <person name="Daum C."/>
            <person name="Ezra D."/>
            <person name="Gonzalez J.B."/>
            <person name="Henrissat B."/>
            <person name="Kuo A."/>
            <person name="Liang C."/>
            <person name="Lipzen A."/>
            <person name="Lutzoni F."/>
            <person name="Magnuson J."/>
            <person name="Mondo S."/>
            <person name="Nolan M."/>
            <person name="Ohm R."/>
            <person name="Pangilinan J."/>
            <person name="Park H.-J."/>
            <person name="Ramirez L."/>
            <person name="Alfaro M."/>
            <person name="Sun H."/>
            <person name="Tritt A."/>
            <person name="Yoshinaga Y."/>
            <person name="Zwiers L.-H."/>
            <person name="Turgeon B.G."/>
            <person name="Goodwin S.B."/>
            <person name="Spatafora J.W."/>
            <person name="Crous P.W."/>
            <person name="Grigoriev I.V."/>
        </authorList>
    </citation>
    <scope>NUCLEOTIDE SEQUENCE</scope>
    <source>
        <strain evidence="2">P77</strain>
    </source>
</reference>
<evidence type="ECO:0000313" key="3">
    <source>
        <dbReference type="Proteomes" id="UP000800040"/>
    </source>
</evidence>
<dbReference type="EMBL" id="ML975491">
    <property type="protein sequence ID" value="KAF1828843.1"/>
    <property type="molecule type" value="Genomic_DNA"/>
</dbReference>
<organism evidence="2 3">
    <name type="scientific">Decorospora gaudefroyi</name>
    <dbReference type="NCBI Taxonomy" id="184978"/>
    <lineage>
        <taxon>Eukaryota</taxon>
        <taxon>Fungi</taxon>
        <taxon>Dikarya</taxon>
        <taxon>Ascomycota</taxon>
        <taxon>Pezizomycotina</taxon>
        <taxon>Dothideomycetes</taxon>
        <taxon>Pleosporomycetidae</taxon>
        <taxon>Pleosporales</taxon>
        <taxon>Pleosporineae</taxon>
        <taxon>Pleosporaceae</taxon>
        <taxon>Decorospora</taxon>
    </lineage>
</organism>
<sequence>QKLVLSNCRLLYGSERFKFYDVAICENETDGSFAAMLTCNQSSTTKVLRIQVGDCPLKATRLLSDRIIKDTGKLFTKFTVGSQLQGQQGHTNQETGVFELTKDTRDARTPRPDDDTEGLSRNGSDAPPGAPSGPRGYGRGGYEGGVHKRRAPEQMSRVTPMLDYGDEM</sequence>
<dbReference type="Proteomes" id="UP000800040">
    <property type="component" value="Unassembled WGS sequence"/>
</dbReference>
<dbReference type="AlphaFoldDB" id="A0A6A5K5V7"/>
<feature type="compositionally biased region" description="Gly residues" evidence="1">
    <location>
        <begin position="135"/>
        <end position="144"/>
    </location>
</feature>
<feature type="compositionally biased region" description="Polar residues" evidence="1">
    <location>
        <begin position="83"/>
        <end position="95"/>
    </location>
</feature>
<evidence type="ECO:0000256" key="1">
    <source>
        <dbReference type="SAM" id="MobiDB-lite"/>
    </source>
</evidence>